<dbReference type="GeneID" id="54575989"/>
<name>A0A6A6I4P6_9PLEO</name>
<feature type="repeat" description="ANK" evidence="3">
    <location>
        <begin position="52"/>
        <end position="77"/>
    </location>
</feature>
<evidence type="ECO:0000313" key="4">
    <source>
        <dbReference type="EMBL" id="KAF2244932.1"/>
    </source>
</evidence>
<evidence type="ECO:0000256" key="2">
    <source>
        <dbReference type="ARBA" id="ARBA00023043"/>
    </source>
</evidence>
<dbReference type="Pfam" id="PF12796">
    <property type="entry name" value="Ank_2"/>
    <property type="match status" value="1"/>
</dbReference>
<evidence type="ECO:0000313" key="5">
    <source>
        <dbReference type="Proteomes" id="UP000800094"/>
    </source>
</evidence>
<gene>
    <name evidence="4" type="ORF">BU26DRAFT_387181</name>
</gene>
<dbReference type="Gene3D" id="1.25.40.20">
    <property type="entry name" value="Ankyrin repeat-containing domain"/>
    <property type="match status" value="1"/>
</dbReference>
<dbReference type="InterPro" id="IPR002110">
    <property type="entry name" value="Ankyrin_rpt"/>
</dbReference>
<dbReference type="Proteomes" id="UP000800094">
    <property type="component" value="Unassembled WGS sequence"/>
</dbReference>
<dbReference type="PROSITE" id="PS50297">
    <property type="entry name" value="ANK_REP_REGION"/>
    <property type="match status" value="1"/>
</dbReference>
<accession>A0A6A6I4P6</accession>
<organism evidence="4 5">
    <name type="scientific">Trematosphaeria pertusa</name>
    <dbReference type="NCBI Taxonomy" id="390896"/>
    <lineage>
        <taxon>Eukaryota</taxon>
        <taxon>Fungi</taxon>
        <taxon>Dikarya</taxon>
        <taxon>Ascomycota</taxon>
        <taxon>Pezizomycotina</taxon>
        <taxon>Dothideomycetes</taxon>
        <taxon>Pleosporomycetidae</taxon>
        <taxon>Pleosporales</taxon>
        <taxon>Massarineae</taxon>
        <taxon>Trematosphaeriaceae</taxon>
        <taxon>Trematosphaeria</taxon>
    </lineage>
</organism>
<dbReference type="SUPFAM" id="SSF48403">
    <property type="entry name" value="Ankyrin repeat"/>
    <property type="match status" value="1"/>
</dbReference>
<dbReference type="AlphaFoldDB" id="A0A6A6I4P6"/>
<dbReference type="InterPro" id="IPR036770">
    <property type="entry name" value="Ankyrin_rpt-contain_sf"/>
</dbReference>
<feature type="non-terminal residue" evidence="4">
    <location>
        <position position="77"/>
    </location>
</feature>
<proteinExistence type="predicted"/>
<feature type="non-terminal residue" evidence="4">
    <location>
        <position position="1"/>
    </location>
</feature>
<dbReference type="SMART" id="SM00248">
    <property type="entry name" value="ANK"/>
    <property type="match status" value="2"/>
</dbReference>
<sequence length="77" mass="8233">DATETLLLAGASPFASSVWKAQPLHIAVSQNNLSKVKTLLSYDAPVDKRDKFGLTPLHIACIGGYNRVVRELLQGGA</sequence>
<keyword evidence="5" id="KW-1185">Reference proteome</keyword>
<dbReference type="EMBL" id="ML987202">
    <property type="protein sequence ID" value="KAF2244932.1"/>
    <property type="molecule type" value="Genomic_DNA"/>
</dbReference>
<reference evidence="4" key="1">
    <citation type="journal article" date="2020" name="Stud. Mycol.">
        <title>101 Dothideomycetes genomes: a test case for predicting lifestyles and emergence of pathogens.</title>
        <authorList>
            <person name="Haridas S."/>
            <person name="Albert R."/>
            <person name="Binder M."/>
            <person name="Bloem J."/>
            <person name="Labutti K."/>
            <person name="Salamov A."/>
            <person name="Andreopoulos B."/>
            <person name="Baker S."/>
            <person name="Barry K."/>
            <person name="Bills G."/>
            <person name="Bluhm B."/>
            <person name="Cannon C."/>
            <person name="Castanera R."/>
            <person name="Culley D."/>
            <person name="Daum C."/>
            <person name="Ezra D."/>
            <person name="Gonzalez J."/>
            <person name="Henrissat B."/>
            <person name="Kuo A."/>
            <person name="Liang C."/>
            <person name="Lipzen A."/>
            <person name="Lutzoni F."/>
            <person name="Magnuson J."/>
            <person name="Mondo S."/>
            <person name="Nolan M."/>
            <person name="Ohm R."/>
            <person name="Pangilinan J."/>
            <person name="Park H.-J."/>
            <person name="Ramirez L."/>
            <person name="Alfaro M."/>
            <person name="Sun H."/>
            <person name="Tritt A."/>
            <person name="Yoshinaga Y."/>
            <person name="Zwiers L.-H."/>
            <person name="Turgeon B."/>
            <person name="Goodwin S."/>
            <person name="Spatafora J."/>
            <person name="Crous P."/>
            <person name="Grigoriev I."/>
        </authorList>
    </citation>
    <scope>NUCLEOTIDE SEQUENCE</scope>
    <source>
        <strain evidence="4">CBS 122368</strain>
    </source>
</reference>
<dbReference type="RefSeq" id="XP_033679936.1">
    <property type="nucleotide sequence ID" value="XM_033822659.1"/>
</dbReference>
<dbReference type="PROSITE" id="PS50088">
    <property type="entry name" value="ANK_REPEAT"/>
    <property type="match status" value="2"/>
</dbReference>
<keyword evidence="2 3" id="KW-0040">ANK repeat</keyword>
<feature type="repeat" description="ANK" evidence="3">
    <location>
        <begin position="23"/>
        <end position="51"/>
    </location>
</feature>
<evidence type="ECO:0000256" key="1">
    <source>
        <dbReference type="ARBA" id="ARBA00022737"/>
    </source>
</evidence>
<evidence type="ECO:0000256" key="3">
    <source>
        <dbReference type="PROSITE-ProRule" id="PRU00023"/>
    </source>
</evidence>
<keyword evidence="1" id="KW-0677">Repeat</keyword>
<dbReference type="OrthoDB" id="7464126at2759"/>
<protein>
    <submittedName>
        <fullName evidence="4">Ankyrin repeat protein</fullName>
    </submittedName>
</protein>
<dbReference type="PANTHER" id="PTHR24171">
    <property type="entry name" value="ANKYRIN REPEAT DOMAIN-CONTAINING PROTEIN 39-RELATED"/>
    <property type="match status" value="1"/>
</dbReference>